<dbReference type="InParanoid" id="A0A1X7SDJ8"/>
<organism evidence="1">
    <name type="scientific">Amphimedon queenslandica</name>
    <name type="common">Sponge</name>
    <dbReference type="NCBI Taxonomy" id="400682"/>
    <lineage>
        <taxon>Eukaryota</taxon>
        <taxon>Metazoa</taxon>
        <taxon>Porifera</taxon>
        <taxon>Demospongiae</taxon>
        <taxon>Heteroscleromorpha</taxon>
        <taxon>Haplosclerida</taxon>
        <taxon>Niphatidae</taxon>
        <taxon>Amphimedon</taxon>
    </lineage>
</organism>
<proteinExistence type="predicted"/>
<sequence length="28" mass="3173">YIQSNPFPPSLSLSLTVHNTKVRVFILT</sequence>
<dbReference type="AlphaFoldDB" id="A0A1X7SDJ8"/>
<accession>A0A1X7SDJ8</accession>
<dbReference type="EnsemblMetazoa" id="Aqu2.1.00131_001">
    <property type="protein sequence ID" value="Aqu2.1.00131_001"/>
    <property type="gene ID" value="Aqu2.1.00131"/>
</dbReference>
<evidence type="ECO:0000313" key="1">
    <source>
        <dbReference type="EnsemblMetazoa" id="Aqu2.1.00131_001"/>
    </source>
</evidence>
<reference evidence="1" key="1">
    <citation type="submission" date="2017-05" db="UniProtKB">
        <authorList>
            <consortium name="EnsemblMetazoa"/>
        </authorList>
    </citation>
    <scope>IDENTIFICATION</scope>
</reference>
<protein>
    <submittedName>
        <fullName evidence="1">Uncharacterized protein</fullName>
    </submittedName>
</protein>
<name>A0A1X7SDJ8_AMPQE</name>